<sequence length="198" mass="21617">MPTTRRGTRSAAVSSRTNRSVNNVSFVNRSTTTGPAMRTSHPALFIVAVGIGFLLLWLVALMTQIQTNEAFITSAGQVDVYHPNWAVFLQLPNLILGNDTPQDAIATIFGWGIELVYLGFIIGAEVLHDSVARSGQAMARLFKTCSWVIVLFNGWADYNYGTFGGAWGHILFAAITSFIVGYFGTIGMYLIESGWSRA</sequence>
<dbReference type="Proteomes" id="UP000597444">
    <property type="component" value="Unassembled WGS sequence"/>
</dbReference>
<keyword evidence="1" id="KW-0472">Membrane</keyword>
<evidence type="ECO:0000256" key="1">
    <source>
        <dbReference type="SAM" id="Phobius"/>
    </source>
</evidence>
<evidence type="ECO:0008006" key="4">
    <source>
        <dbReference type="Google" id="ProtNLM"/>
    </source>
</evidence>
<accession>A0A8J3N6B8</accession>
<comment type="caution">
    <text evidence="2">The sequence shown here is derived from an EMBL/GenBank/DDBJ whole genome shotgun (WGS) entry which is preliminary data.</text>
</comment>
<organism evidence="2 3">
    <name type="scientific">Reticulibacter mediterranei</name>
    <dbReference type="NCBI Taxonomy" id="2778369"/>
    <lineage>
        <taxon>Bacteria</taxon>
        <taxon>Bacillati</taxon>
        <taxon>Chloroflexota</taxon>
        <taxon>Ktedonobacteria</taxon>
        <taxon>Ktedonobacterales</taxon>
        <taxon>Reticulibacteraceae</taxon>
        <taxon>Reticulibacter</taxon>
    </lineage>
</organism>
<feature type="transmembrane region" description="Helical" evidence="1">
    <location>
        <begin position="43"/>
        <end position="65"/>
    </location>
</feature>
<feature type="transmembrane region" description="Helical" evidence="1">
    <location>
        <begin position="104"/>
        <end position="127"/>
    </location>
</feature>
<evidence type="ECO:0000313" key="2">
    <source>
        <dbReference type="EMBL" id="GHO97255.1"/>
    </source>
</evidence>
<evidence type="ECO:0000313" key="3">
    <source>
        <dbReference type="Proteomes" id="UP000597444"/>
    </source>
</evidence>
<protein>
    <recommendedName>
        <fullName evidence="4">DUF2165 domain-containing protein</fullName>
    </recommendedName>
</protein>
<gene>
    <name evidence="2" type="ORF">KSF_073030</name>
</gene>
<keyword evidence="3" id="KW-1185">Reference proteome</keyword>
<feature type="transmembrane region" description="Helical" evidence="1">
    <location>
        <begin position="168"/>
        <end position="191"/>
    </location>
</feature>
<name>A0A8J3N6B8_9CHLR</name>
<keyword evidence="1" id="KW-1133">Transmembrane helix</keyword>
<proteinExistence type="predicted"/>
<reference evidence="2" key="1">
    <citation type="submission" date="2020-10" db="EMBL/GenBank/DDBJ databases">
        <title>Taxonomic study of unclassified bacteria belonging to the class Ktedonobacteria.</title>
        <authorList>
            <person name="Yabe S."/>
            <person name="Wang C.M."/>
            <person name="Zheng Y."/>
            <person name="Sakai Y."/>
            <person name="Cavaletti L."/>
            <person name="Monciardini P."/>
            <person name="Donadio S."/>
        </authorList>
    </citation>
    <scope>NUCLEOTIDE SEQUENCE</scope>
    <source>
        <strain evidence="2">ID150040</strain>
    </source>
</reference>
<dbReference type="RefSeq" id="WP_220207829.1">
    <property type="nucleotide sequence ID" value="NZ_BNJK01000001.1"/>
</dbReference>
<feature type="transmembrane region" description="Helical" evidence="1">
    <location>
        <begin position="139"/>
        <end position="156"/>
    </location>
</feature>
<keyword evidence="1" id="KW-0812">Transmembrane</keyword>
<dbReference type="EMBL" id="BNJK01000001">
    <property type="protein sequence ID" value="GHO97255.1"/>
    <property type="molecule type" value="Genomic_DNA"/>
</dbReference>
<dbReference type="AlphaFoldDB" id="A0A8J3N6B8"/>